<dbReference type="PROSITE" id="PS50928">
    <property type="entry name" value="ABC_TM1"/>
    <property type="match status" value="1"/>
</dbReference>
<feature type="transmembrane region" description="Helical" evidence="7">
    <location>
        <begin position="12"/>
        <end position="31"/>
    </location>
</feature>
<sequence>MKRRTRGERIFNVFNIIFMLMLCIVILFPYVNVLAVSLNDSTKAVPSGLMLVPKVFSLANYSALLSNDSIWRALFVTIGRIAVGVSLQLLVTFFCAYGMTRKQLPYRRAISLFLFIPSYISGGLIPLYILYAKIGLLNNPLVYVLPTAFSFFNFILCRTYISSIPDSLDESARLDGAGEMTVMLRIYLPLSVPIIATIALFNIVGHWNDWTTTLYFMTNNKWNTLAFELQRVLNEQSRLTALLQEAIKNGQIAIQSPSTSEGLRNAQIIVTSLPIILIYPFLQKYFIKGMLIGGVKE</sequence>
<dbReference type="PANTHER" id="PTHR43744">
    <property type="entry name" value="ABC TRANSPORTER PERMEASE PROTEIN MG189-RELATED-RELATED"/>
    <property type="match status" value="1"/>
</dbReference>
<evidence type="ECO:0000256" key="1">
    <source>
        <dbReference type="ARBA" id="ARBA00004651"/>
    </source>
</evidence>
<name>A0A9D1FN79_9FIRM</name>
<evidence type="ECO:0000256" key="7">
    <source>
        <dbReference type="RuleBase" id="RU363032"/>
    </source>
</evidence>
<reference evidence="9" key="2">
    <citation type="journal article" date="2021" name="PeerJ">
        <title>Extensive microbial diversity within the chicken gut microbiome revealed by metagenomics and culture.</title>
        <authorList>
            <person name="Gilroy R."/>
            <person name="Ravi A."/>
            <person name="Getino M."/>
            <person name="Pursley I."/>
            <person name="Horton D.L."/>
            <person name="Alikhan N.F."/>
            <person name="Baker D."/>
            <person name="Gharbi K."/>
            <person name="Hall N."/>
            <person name="Watson M."/>
            <person name="Adriaenssens E.M."/>
            <person name="Foster-Nyarko E."/>
            <person name="Jarju S."/>
            <person name="Secka A."/>
            <person name="Antonio M."/>
            <person name="Oren A."/>
            <person name="Chaudhuri R.R."/>
            <person name="La Ragione R."/>
            <person name="Hildebrand F."/>
            <person name="Pallen M.J."/>
        </authorList>
    </citation>
    <scope>NUCLEOTIDE SEQUENCE</scope>
    <source>
        <strain evidence="9">CHK199-13235</strain>
    </source>
</reference>
<dbReference type="PANTHER" id="PTHR43744:SF9">
    <property type="entry name" value="POLYGALACTURONAN_RHAMNOGALACTURONAN TRANSPORT SYSTEM PERMEASE PROTEIN YTCP"/>
    <property type="match status" value="1"/>
</dbReference>
<accession>A0A9D1FN79</accession>
<dbReference type="Proteomes" id="UP000824002">
    <property type="component" value="Unassembled WGS sequence"/>
</dbReference>
<feature type="transmembrane region" description="Helical" evidence="7">
    <location>
        <begin position="109"/>
        <end position="129"/>
    </location>
</feature>
<dbReference type="EMBL" id="DVJP01000054">
    <property type="protein sequence ID" value="HIS76787.1"/>
    <property type="molecule type" value="Genomic_DNA"/>
</dbReference>
<dbReference type="GO" id="GO:0005886">
    <property type="term" value="C:plasma membrane"/>
    <property type="evidence" value="ECO:0007669"/>
    <property type="project" value="UniProtKB-SubCell"/>
</dbReference>
<comment type="subcellular location">
    <subcellularLocation>
        <location evidence="1 7">Cell membrane</location>
        <topology evidence="1 7">Multi-pass membrane protein</topology>
    </subcellularLocation>
</comment>
<feature type="transmembrane region" description="Helical" evidence="7">
    <location>
        <begin position="141"/>
        <end position="161"/>
    </location>
</feature>
<evidence type="ECO:0000256" key="3">
    <source>
        <dbReference type="ARBA" id="ARBA00022475"/>
    </source>
</evidence>
<evidence type="ECO:0000313" key="10">
    <source>
        <dbReference type="Proteomes" id="UP000824002"/>
    </source>
</evidence>
<evidence type="ECO:0000256" key="2">
    <source>
        <dbReference type="ARBA" id="ARBA00022448"/>
    </source>
</evidence>
<evidence type="ECO:0000256" key="4">
    <source>
        <dbReference type="ARBA" id="ARBA00022692"/>
    </source>
</evidence>
<feature type="transmembrane region" description="Helical" evidence="7">
    <location>
        <begin position="266"/>
        <end position="282"/>
    </location>
</feature>
<dbReference type="Gene3D" id="1.10.3720.10">
    <property type="entry name" value="MetI-like"/>
    <property type="match status" value="1"/>
</dbReference>
<proteinExistence type="inferred from homology"/>
<comment type="caution">
    <text evidence="9">The sequence shown here is derived from an EMBL/GenBank/DDBJ whole genome shotgun (WGS) entry which is preliminary data.</text>
</comment>
<dbReference type="AlphaFoldDB" id="A0A9D1FN79"/>
<evidence type="ECO:0000256" key="6">
    <source>
        <dbReference type="ARBA" id="ARBA00023136"/>
    </source>
</evidence>
<comment type="similarity">
    <text evidence="7">Belongs to the binding-protein-dependent transport system permease family.</text>
</comment>
<evidence type="ECO:0000259" key="8">
    <source>
        <dbReference type="PROSITE" id="PS50928"/>
    </source>
</evidence>
<keyword evidence="3" id="KW-1003">Cell membrane</keyword>
<feature type="transmembrane region" description="Helical" evidence="7">
    <location>
        <begin position="182"/>
        <end position="204"/>
    </location>
</feature>
<evidence type="ECO:0000313" key="9">
    <source>
        <dbReference type="EMBL" id="HIS76787.1"/>
    </source>
</evidence>
<dbReference type="CDD" id="cd06261">
    <property type="entry name" value="TM_PBP2"/>
    <property type="match status" value="1"/>
</dbReference>
<feature type="transmembrane region" description="Helical" evidence="7">
    <location>
        <begin position="70"/>
        <end position="97"/>
    </location>
</feature>
<reference evidence="9" key="1">
    <citation type="submission" date="2020-10" db="EMBL/GenBank/DDBJ databases">
        <authorList>
            <person name="Gilroy R."/>
        </authorList>
    </citation>
    <scope>NUCLEOTIDE SEQUENCE</scope>
    <source>
        <strain evidence="9">CHK199-13235</strain>
    </source>
</reference>
<dbReference type="GO" id="GO:0055085">
    <property type="term" value="P:transmembrane transport"/>
    <property type="evidence" value="ECO:0007669"/>
    <property type="project" value="InterPro"/>
</dbReference>
<dbReference type="InterPro" id="IPR000515">
    <property type="entry name" value="MetI-like"/>
</dbReference>
<feature type="domain" description="ABC transmembrane type-1" evidence="8">
    <location>
        <begin position="74"/>
        <end position="282"/>
    </location>
</feature>
<dbReference type="Pfam" id="PF00528">
    <property type="entry name" value="BPD_transp_1"/>
    <property type="match status" value="1"/>
</dbReference>
<keyword evidence="5 7" id="KW-1133">Transmembrane helix</keyword>
<evidence type="ECO:0000256" key="5">
    <source>
        <dbReference type="ARBA" id="ARBA00022989"/>
    </source>
</evidence>
<organism evidence="9 10">
    <name type="scientific">Candidatus Merdivicinus excrementipullorum</name>
    <dbReference type="NCBI Taxonomy" id="2840867"/>
    <lineage>
        <taxon>Bacteria</taxon>
        <taxon>Bacillati</taxon>
        <taxon>Bacillota</taxon>
        <taxon>Clostridia</taxon>
        <taxon>Eubacteriales</taxon>
        <taxon>Oscillospiraceae</taxon>
        <taxon>Oscillospiraceae incertae sedis</taxon>
        <taxon>Candidatus Merdivicinus</taxon>
    </lineage>
</organism>
<keyword evidence="2 7" id="KW-0813">Transport</keyword>
<keyword evidence="4 7" id="KW-0812">Transmembrane</keyword>
<dbReference type="InterPro" id="IPR035906">
    <property type="entry name" value="MetI-like_sf"/>
</dbReference>
<protein>
    <submittedName>
        <fullName evidence="9">Carbohydrate ABC transporter permease</fullName>
    </submittedName>
</protein>
<keyword evidence="6 7" id="KW-0472">Membrane</keyword>
<dbReference type="SUPFAM" id="SSF161098">
    <property type="entry name" value="MetI-like"/>
    <property type="match status" value="1"/>
</dbReference>
<gene>
    <name evidence="9" type="ORF">IAB51_08260</name>
</gene>